<gene>
    <name evidence="2" type="ORF">J2S11_004395</name>
</gene>
<feature type="transmembrane region" description="Helical" evidence="1">
    <location>
        <begin position="84"/>
        <end position="106"/>
    </location>
</feature>
<dbReference type="InterPro" id="IPR007165">
    <property type="entry name" value="Phage_holin_4_2"/>
</dbReference>
<dbReference type="PANTHER" id="PTHR37309">
    <property type="entry name" value="SLR0284 PROTEIN"/>
    <property type="match status" value="1"/>
</dbReference>
<dbReference type="EMBL" id="JAUSTY010000032">
    <property type="protein sequence ID" value="MDQ0168433.1"/>
    <property type="molecule type" value="Genomic_DNA"/>
</dbReference>
<proteinExistence type="predicted"/>
<protein>
    <submittedName>
        <fullName evidence="2">Membrane protein</fullName>
    </submittedName>
</protein>
<evidence type="ECO:0000313" key="3">
    <source>
        <dbReference type="Proteomes" id="UP001235840"/>
    </source>
</evidence>
<organism evidence="2 3">
    <name type="scientific">Caldalkalibacillus horti</name>
    <dbReference type="NCBI Taxonomy" id="77523"/>
    <lineage>
        <taxon>Bacteria</taxon>
        <taxon>Bacillati</taxon>
        <taxon>Bacillota</taxon>
        <taxon>Bacilli</taxon>
        <taxon>Bacillales</taxon>
        <taxon>Bacillaceae</taxon>
        <taxon>Caldalkalibacillus</taxon>
    </lineage>
</organism>
<dbReference type="RefSeq" id="WP_307398158.1">
    <property type="nucleotide sequence ID" value="NZ_BAAADK010000012.1"/>
</dbReference>
<feature type="transmembrane region" description="Helical" evidence="1">
    <location>
        <begin position="28"/>
        <end position="46"/>
    </location>
</feature>
<name>A0ABT9W599_9BACI</name>
<keyword evidence="1" id="KW-0472">Membrane</keyword>
<keyword evidence="1" id="KW-1133">Transmembrane helix</keyword>
<comment type="caution">
    <text evidence="2">The sequence shown here is derived from an EMBL/GenBank/DDBJ whole genome shotgun (WGS) entry which is preliminary data.</text>
</comment>
<reference evidence="2 3" key="1">
    <citation type="submission" date="2023-07" db="EMBL/GenBank/DDBJ databases">
        <title>Genomic Encyclopedia of Type Strains, Phase IV (KMG-IV): sequencing the most valuable type-strain genomes for metagenomic binning, comparative biology and taxonomic classification.</title>
        <authorList>
            <person name="Goeker M."/>
        </authorList>
    </citation>
    <scope>NUCLEOTIDE SEQUENCE [LARGE SCALE GENOMIC DNA]</scope>
    <source>
        <strain evidence="2 3">DSM 12751</strain>
    </source>
</reference>
<accession>A0ABT9W599</accession>
<evidence type="ECO:0000313" key="2">
    <source>
        <dbReference type="EMBL" id="MDQ0168433.1"/>
    </source>
</evidence>
<dbReference type="PANTHER" id="PTHR37309:SF1">
    <property type="entry name" value="SLR0284 PROTEIN"/>
    <property type="match status" value="1"/>
</dbReference>
<dbReference type="Proteomes" id="UP001235840">
    <property type="component" value="Unassembled WGS sequence"/>
</dbReference>
<keyword evidence="1" id="KW-0812">Transmembrane</keyword>
<keyword evidence="3" id="KW-1185">Reference proteome</keyword>
<evidence type="ECO:0000256" key="1">
    <source>
        <dbReference type="SAM" id="Phobius"/>
    </source>
</evidence>
<dbReference type="Pfam" id="PF04020">
    <property type="entry name" value="Phage_holin_4_2"/>
    <property type="match status" value="1"/>
</dbReference>
<feature type="transmembrane region" description="Helical" evidence="1">
    <location>
        <begin position="53"/>
        <end position="78"/>
    </location>
</feature>
<sequence length="116" mass="12458">MRWLLGILVNWATLMIVAGWLTKFSIDGAGVALLAAVILSIVNGIVRPILIFLTLPITVITLGLFLLVINAITLLITASFIDGFVIDGFGTAFIAGIIISILNTLIQKLVVNRVTR</sequence>